<evidence type="ECO:0000313" key="3">
    <source>
        <dbReference type="EMBL" id="VAW85890.1"/>
    </source>
</evidence>
<feature type="transmembrane region" description="Helical" evidence="1">
    <location>
        <begin position="124"/>
        <end position="145"/>
    </location>
</feature>
<sequence>MSNDVKINKDKIQKLRAIKCWSQDELATASGLSVRTIQRVEKSGTASLETTKALASVFVVTPDELQSSQKIENVTFNFICKYAWLFAFAVSSVFFGLWIVDILIPTLKGANFNQQYEINGNFRYLDFGGISFFVGFIFLGLNISLEHFTSKRLHKNSASIGN</sequence>
<dbReference type="AlphaFoldDB" id="A0A3B0ZA82"/>
<keyword evidence="1" id="KW-0472">Membrane</keyword>
<dbReference type="InterPro" id="IPR010982">
    <property type="entry name" value="Lambda_DNA-bd_dom_sf"/>
</dbReference>
<proteinExistence type="predicted"/>
<reference evidence="3" key="1">
    <citation type="submission" date="2018-06" db="EMBL/GenBank/DDBJ databases">
        <authorList>
            <person name="Zhirakovskaya E."/>
        </authorList>
    </citation>
    <scope>NUCLEOTIDE SEQUENCE</scope>
</reference>
<keyword evidence="1" id="KW-1133">Transmembrane helix</keyword>
<dbReference type="PROSITE" id="PS50943">
    <property type="entry name" value="HTH_CROC1"/>
    <property type="match status" value="1"/>
</dbReference>
<dbReference type="CDD" id="cd00093">
    <property type="entry name" value="HTH_XRE"/>
    <property type="match status" value="1"/>
</dbReference>
<evidence type="ECO:0000256" key="1">
    <source>
        <dbReference type="SAM" id="Phobius"/>
    </source>
</evidence>
<dbReference type="Gene3D" id="1.10.260.40">
    <property type="entry name" value="lambda repressor-like DNA-binding domains"/>
    <property type="match status" value="1"/>
</dbReference>
<protein>
    <recommendedName>
        <fullName evidence="2">HTH cro/C1-type domain-containing protein</fullName>
    </recommendedName>
</protein>
<dbReference type="GO" id="GO:0003677">
    <property type="term" value="F:DNA binding"/>
    <property type="evidence" value="ECO:0007669"/>
    <property type="project" value="InterPro"/>
</dbReference>
<feature type="transmembrane region" description="Helical" evidence="1">
    <location>
        <begin position="82"/>
        <end position="104"/>
    </location>
</feature>
<name>A0A3B0ZA82_9ZZZZ</name>
<keyword evidence="1" id="KW-0812">Transmembrane</keyword>
<feature type="domain" description="HTH cro/C1-type" evidence="2">
    <location>
        <begin position="12"/>
        <end position="65"/>
    </location>
</feature>
<organism evidence="3">
    <name type="scientific">hydrothermal vent metagenome</name>
    <dbReference type="NCBI Taxonomy" id="652676"/>
    <lineage>
        <taxon>unclassified sequences</taxon>
        <taxon>metagenomes</taxon>
        <taxon>ecological metagenomes</taxon>
    </lineage>
</organism>
<dbReference type="SMART" id="SM00530">
    <property type="entry name" value="HTH_XRE"/>
    <property type="match status" value="1"/>
</dbReference>
<accession>A0A3B0ZA82</accession>
<evidence type="ECO:0000259" key="2">
    <source>
        <dbReference type="PROSITE" id="PS50943"/>
    </source>
</evidence>
<dbReference type="EMBL" id="UOFQ01000032">
    <property type="protein sequence ID" value="VAW85890.1"/>
    <property type="molecule type" value="Genomic_DNA"/>
</dbReference>
<dbReference type="SUPFAM" id="SSF47413">
    <property type="entry name" value="lambda repressor-like DNA-binding domains"/>
    <property type="match status" value="1"/>
</dbReference>
<dbReference type="InterPro" id="IPR001387">
    <property type="entry name" value="Cro/C1-type_HTH"/>
</dbReference>
<dbReference type="Pfam" id="PF01381">
    <property type="entry name" value="HTH_3"/>
    <property type="match status" value="1"/>
</dbReference>
<gene>
    <name evidence="3" type="ORF">MNBD_GAMMA17-1422</name>
</gene>